<evidence type="ECO:0000313" key="3">
    <source>
        <dbReference type="Proteomes" id="UP001165160"/>
    </source>
</evidence>
<accession>A0A9W7BFX1</accession>
<feature type="non-terminal residue" evidence="2">
    <location>
        <position position="1"/>
    </location>
</feature>
<keyword evidence="3" id="KW-1185">Reference proteome</keyword>
<evidence type="ECO:0000313" key="2">
    <source>
        <dbReference type="EMBL" id="GMH85988.1"/>
    </source>
</evidence>
<sequence length="149" mass="16725">KSEDERKALKKKVEAAWKIKQAGVTLLTEERDRLADLASEKLLEELTIKVDDLDPKPKDVVSKYKALKELKKKREEESSGLEKEISVDRGDRDTSVGKKKSETQMQTDADATAPKNDDEESKEKVRVRKQAAKSIGGGSRSAKKRDEKA</sequence>
<dbReference type="EMBL" id="BRXX01000055">
    <property type="protein sequence ID" value="GMH85988.1"/>
    <property type="molecule type" value="Genomic_DNA"/>
</dbReference>
<gene>
    <name evidence="2" type="ORF">TrVE_jg10150</name>
</gene>
<name>A0A9W7BFX1_9STRA</name>
<feature type="compositionally biased region" description="Basic and acidic residues" evidence="1">
    <location>
        <begin position="71"/>
        <end position="102"/>
    </location>
</feature>
<protein>
    <submittedName>
        <fullName evidence="2">Uncharacterized protein</fullName>
    </submittedName>
</protein>
<proteinExistence type="predicted"/>
<dbReference type="Proteomes" id="UP001165160">
    <property type="component" value="Unassembled WGS sequence"/>
</dbReference>
<organism evidence="2 3">
    <name type="scientific">Triparma verrucosa</name>
    <dbReference type="NCBI Taxonomy" id="1606542"/>
    <lineage>
        <taxon>Eukaryota</taxon>
        <taxon>Sar</taxon>
        <taxon>Stramenopiles</taxon>
        <taxon>Ochrophyta</taxon>
        <taxon>Bolidophyceae</taxon>
        <taxon>Parmales</taxon>
        <taxon>Triparmaceae</taxon>
        <taxon>Triparma</taxon>
    </lineage>
</organism>
<evidence type="ECO:0000256" key="1">
    <source>
        <dbReference type="SAM" id="MobiDB-lite"/>
    </source>
</evidence>
<dbReference type="AlphaFoldDB" id="A0A9W7BFX1"/>
<comment type="caution">
    <text evidence="2">The sequence shown here is derived from an EMBL/GenBank/DDBJ whole genome shotgun (WGS) entry which is preliminary data.</text>
</comment>
<feature type="region of interest" description="Disordered" evidence="1">
    <location>
        <begin position="71"/>
        <end position="149"/>
    </location>
</feature>
<reference evidence="3" key="1">
    <citation type="journal article" date="2023" name="Commun. Biol.">
        <title>Genome analysis of Parmales, the sister group of diatoms, reveals the evolutionary specialization of diatoms from phago-mixotrophs to photoautotrophs.</title>
        <authorList>
            <person name="Ban H."/>
            <person name="Sato S."/>
            <person name="Yoshikawa S."/>
            <person name="Yamada K."/>
            <person name="Nakamura Y."/>
            <person name="Ichinomiya M."/>
            <person name="Sato N."/>
            <person name="Blanc-Mathieu R."/>
            <person name="Endo H."/>
            <person name="Kuwata A."/>
            <person name="Ogata H."/>
        </authorList>
    </citation>
    <scope>NUCLEOTIDE SEQUENCE [LARGE SCALE GENOMIC DNA]</scope>
    <source>
        <strain evidence="3">NIES 3699</strain>
    </source>
</reference>